<evidence type="ECO:0000313" key="3">
    <source>
        <dbReference type="Proteomes" id="UP001187192"/>
    </source>
</evidence>
<protein>
    <submittedName>
        <fullName evidence="2">Uncharacterized protein</fullName>
    </submittedName>
</protein>
<gene>
    <name evidence="2" type="ORF">TIFTF001_042892</name>
</gene>
<name>A0AA87Z604_FICCA</name>
<comment type="caution">
    <text evidence="2">The sequence shown here is derived from an EMBL/GenBank/DDBJ whole genome shotgun (WGS) entry which is preliminary data.</text>
</comment>
<feature type="region of interest" description="Disordered" evidence="1">
    <location>
        <begin position="190"/>
        <end position="217"/>
    </location>
</feature>
<accession>A0AA87Z604</accession>
<dbReference type="PANTHER" id="PTHR34130:SF8">
    <property type="entry name" value="TRANSMEMBRANE PROTEIN"/>
    <property type="match status" value="1"/>
</dbReference>
<dbReference type="Proteomes" id="UP001187192">
    <property type="component" value="Unassembled WGS sequence"/>
</dbReference>
<evidence type="ECO:0000313" key="2">
    <source>
        <dbReference type="EMBL" id="GMN19558.1"/>
    </source>
</evidence>
<dbReference type="AlphaFoldDB" id="A0AA87Z604"/>
<keyword evidence="3" id="KW-1185">Reference proteome</keyword>
<dbReference type="EMBL" id="BTGU01002522">
    <property type="protein sequence ID" value="GMN19558.1"/>
    <property type="molecule type" value="Genomic_DNA"/>
</dbReference>
<organism evidence="2 3">
    <name type="scientific">Ficus carica</name>
    <name type="common">Common fig</name>
    <dbReference type="NCBI Taxonomy" id="3494"/>
    <lineage>
        <taxon>Eukaryota</taxon>
        <taxon>Viridiplantae</taxon>
        <taxon>Streptophyta</taxon>
        <taxon>Embryophyta</taxon>
        <taxon>Tracheophyta</taxon>
        <taxon>Spermatophyta</taxon>
        <taxon>Magnoliopsida</taxon>
        <taxon>eudicotyledons</taxon>
        <taxon>Gunneridae</taxon>
        <taxon>Pentapetalae</taxon>
        <taxon>rosids</taxon>
        <taxon>fabids</taxon>
        <taxon>Rosales</taxon>
        <taxon>Moraceae</taxon>
        <taxon>Ficeae</taxon>
        <taxon>Ficus</taxon>
    </lineage>
</organism>
<reference evidence="2" key="1">
    <citation type="submission" date="2023-07" db="EMBL/GenBank/DDBJ databases">
        <title>draft genome sequence of fig (Ficus carica).</title>
        <authorList>
            <person name="Takahashi T."/>
            <person name="Nishimura K."/>
        </authorList>
    </citation>
    <scope>NUCLEOTIDE SEQUENCE</scope>
</reference>
<dbReference type="PANTHER" id="PTHR34130">
    <property type="entry name" value="OS08G0243800 PROTEIN"/>
    <property type="match status" value="1"/>
</dbReference>
<evidence type="ECO:0000256" key="1">
    <source>
        <dbReference type="SAM" id="MobiDB-lite"/>
    </source>
</evidence>
<proteinExistence type="predicted"/>
<sequence length="249" mass="27716">MASHEKIIANVPQNLYYHHQGYSEEDELSFCDLPMHNNDIESSAFSTCPTSEDDQEDDDPFEFLTSPEAKPATDQTIVFCGKPIVGAKQGHHPKKGLFVRRDQYSFKKCQYYNGNNNTRSDVVVSAKTPTSVGAPKRSNSFRFGGGINKAASSPENRGYLYNRRGNDGSRKNKVNCIGLVMKVQSEMELSDIRKRQGRRSPAPMFPATGGSGEQESGGRSYWGLLRPLWCRVHFMSALSKATFGCLSQV</sequence>